<dbReference type="GO" id="GO:0003677">
    <property type="term" value="F:DNA binding"/>
    <property type="evidence" value="ECO:0007669"/>
    <property type="project" value="InterPro"/>
</dbReference>
<dbReference type="CDD" id="cd00093">
    <property type="entry name" value="HTH_XRE"/>
    <property type="match status" value="1"/>
</dbReference>
<dbReference type="AlphaFoldDB" id="U5CV31"/>
<dbReference type="EMBL" id="AXDC01000020">
    <property type="protein sequence ID" value="ERM91927.1"/>
    <property type="molecule type" value="Genomic_DNA"/>
</dbReference>
<dbReference type="SUPFAM" id="SSF47413">
    <property type="entry name" value="lambda repressor-like DNA-binding domains"/>
    <property type="match status" value="1"/>
</dbReference>
<comment type="caution">
    <text evidence="2">The sequence shown here is derived from an EMBL/GenBank/DDBJ whole genome shotgun (WGS) entry which is preliminary data.</text>
</comment>
<dbReference type="Gene3D" id="1.10.260.40">
    <property type="entry name" value="lambda repressor-like DNA-binding domains"/>
    <property type="match status" value="1"/>
</dbReference>
<feature type="domain" description="HTH cro/C1-type" evidence="1">
    <location>
        <begin position="12"/>
        <end position="54"/>
    </location>
</feature>
<dbReference type="PATRIC" id="fig|1388761.3.peg.1659"/>
<proteinExistence type="predicted"/>
<protein>
    <submittedName>
        <fullName evidence="2">XRE family transcriptional regulator</fullName>
    </submittedName>
</protein>
<accession>U5CV31</accession>
<sequence length="65" mass="8066">MLYQEKIKYFLMRKQKKIKLREIAEYIGCSISLLSMFENNQIDMPTEKIQKYIEFIQNYPKNKRR</sequence>
<reference evidence="2 3" key="1">
    <citation type="journal article" date="2013" name="Genome Announc.">
        <title>Draft Genome Sequence of an Anaerobic and Extremophilic Bacterium, Caldanaerobacter yonseiensis, Isolated from a Geothermal Hot Stream.</title>
        <authorList>
            <person name="Lee S.J."/>
            <person name="Lee Y.J."/>
            <person name="Park G.S."/>
            <person name="Kim B.C."/>
            <person name="Lee S.J."/>
            <person name="Shin J.H."/>
            <person name="Lee D.W."/>
        </authorList>
    </citation>
    <scope>NUCLEOTIDE SEQUENCE [LARGE SCALE GENOMIC DNA]</scope>
    <source>
        <strain evidence="2 3">KB-1</strain>
    </source>
</reference>
<name>U5CV31_CALSX</name>
<dbReference type="InterPro" id="IPR010982">
    <property type="entry name" value="Lambda_DNA-bd_dom_sf"/>
</dbReference>
<dbReference type="InterPro" id="IPR001387">
    <property type="entry name" value="Cro/C1-type_HTH"/>
</dbReference>
<evidence type="ECO:0000259" key="1">
    <source>
        <dbReference type="Pfam" id="PF12844"/>
    </source>
</evidence>
<gene>
    <name evidence="2" type="ORF">O163_08240</name>
</gene>
<organism evidence="2 3">
    <name type="scientific">Caldanaerobacter subterraneus subsp. yonseiensis KB-1</name>
    <dbReference type="NCBI Taxonomy" id="1388761"/>
    <lineage>
        <taxon>Bacteria</taxon>
        <taxon>Bacillati</taxon>
        <taxon>Bacillota</taxon>
        <taxon>Clostridia</taxon>
        <taxon>Thermoanaerobacterales</taxon>
        <taxon>Thermoanaerobacteraceae</taxon>
        <taxon>Caldanaerobacter</taxon>
    </lineage>
</organism>
<dbReference type="RefSeq" id="WP_022588072.1">
    <property type="nucleotide sequence ID" value="NZ_AXDC01000020.1"/>
</dbReference>
<dbReference type="Pfam" id="PF12844">
    <property type="entry name" value="HTH_19"/>
    <property type="match status" value="1"/>
</dbReference>
<evidence type="ECO:0000313" key="2">
    <source>
        <dbReference type="EMBL" id="ERM91927.1"/>
    </source>
</evidence>
<evidence type="ECO:0000313" key="3">
    <source>
        <dbReference type="Proteomes" id="UP000016856"/>
    </source>
</evidence>
<dbReference type="Proteomes" id="UP000016856">
    <property type="component" value="Unassembled WGS sequence"/>
</dbReference>